<dbReference type="AlphaFoldDB" id="A0A175W411"/>
<accession>A0A175W411</accession>
<reference evidence="5 6" key="1">
    <citation type="journal article" date="2016" name="Genome Announc.">
        <title>Genome Sequence of Madurella mycetomatis mm55, Isolated from a Human Mycetoma Case in Sudan.</title>
        <authorList>
            <person name="Smit S."/>
            <person name="Derks M.F."/>
            <person name="Bervoets S."/>
            <person name="Fahal A."/>
            <person name="van Leeuwen W."/>
            <person name="van Belkum A."/>
            <person name="van de Sande W.W."/>
        </authorList>
    </citation>
    <scope>NUCLEOTIDE SEQUENCE [LARGE SCALE GENOMIC DNA]</scope>
    <source>
        <strain evidence="6">mm55</strain>
    </source>
</reference>
<dbReference type="OrthoDB" id="194358at2759"/>
<dbReference type="Pfam" id="PF24883">
    <property type="entry name" value="NPHP3_N"/>
    <property type="match status" value="1"/>
</dbReference>
<dbReference type="Proteomes" id="UP000078237">
    <property type="component" value="Unassembled WGS sequence"/>
</dbReference>
<dbReference type="PANTHER" id="PTHR10039">
    <property type="entry name" value="AMELOGENIN"/>
    <property type="match status" value="1"/>
</dbReference>
<dbReference type="Gene3D" id="3.40.50.300">
    <property type="entry name" value="P-loop containing nucleotide triphosphate hydrolases"/>
    <property type="match status" value="1"/>
</dbReference>
<gene>
    <name evidence="5" type="ORF">MMYC01_205586</name>
</gene>
<sequence length="1450" mass="161520">MFNIAFPIKRHTSHSTSSDGGPLSRTSTAVDDGLDDPKGPLGLNLLHHPLEPTVDFIFVHGLGGGSRKTWSKTDSLCHYWPAEWLPRDPAFEGVRIHSYGYNSDWAKGNENCLNIHHIGKSLLGELATSPHIAEGATSLVLIGHSMGGLVIKKAYMLAHQDPAHRHLAERTRAIYFLGTPHRGADSARILKNILQIASSAPAYVTDLVRGSGALQSINDEFRHYSGEICLRSFYETQKLSSKGFSTLIVDPESATLGYREEWQMPMNADHRSICKFDSPSDQNFTILRNALASTVKGISETESNIKHLRQRDSTKALAEYLGITENIEDDLMVVQDARMEGTCRWISAKENYQNWKTPRGANSPILWIDGKPATGKSVLSGYVIDDLRASGMNCSYYFFKHNDKSKSKLSACLRSLAFQMASTDTAARDKLLELQEDHVKIEHDNERSLWRSLFASGIFQVTTSPHFWVIDALDECSNPEPLFESMLSKFDYPGSLNVLVTSRETPQFLKIFSGLGPRLRREQISSDETHVDIERIITSRAESLIAEDDESRLALVEKVLEKSRGSFLWTVLVLDELSSAFSEQDIKQVLDEVPRGMEPLYRRALETMARATRGKKLAKAILEWAACAMRPLTVPELCTALEIELEDKFPRLMETVTALCGQLVSVDKFGRVQMIHETAREFLLSDELESEFSVTKTEAHTRMAKACLLYLTGNDLKPPRTGRRHRDLSAFSEKTPFFAYACTAFSYHLTQADPTANDLLSLVDRFLKLNILSWIENAAQTKNLGIMVRTAKDLKTYVELCAAERSPLRPDIQAIKSWTTDLQRIAAKFTAALITSPSAIYSLIPPFCPIKSAIHNTAATGKKLSVVGLPDLHWDDRLSCIDFRQERTSALCYGENFLAIGLTSGRIALYHPTSCQEYRSLNHGEAIKHLRLRGKSDHLASSGLKTIRVWNIRTGQLLHCLQSPRKCLDLLFDGSRLLAPSNNNEIWSWDLDDGAVMQPTAQWRDSPDDGSRFLRRPPSALSIGVAHKMLAVAYSSKPVTIWDLEGNVYLGSCGKKLATGETALDPVLALQFNPNPNIELLAVSYLDGDLAIVDPFEDIEIERRRVICHTLAASADGRLLAGGGGGGVIQIFEFDTLSLVYKVKTSDLWIKQLAFSQDGLNLADLRGSQCNVWTPPILLGGPIDDDVSVDTSNTYVDAPNSGKDAKITALALIPDGVLCGKDDGSVCLYDIASGYLLRKLYSHKASLRILRWLPKSRTVMSVCISNRILAWRLDKPKKDDSWISQALVLELCLECEGNSVVHLLPSADEVKFILSTHQSDHFWDLTTAREETSKTYTQAESKATRIWLQHPKSPAHAICVGSGTARIYAWQDWAEVASIKLGMSLLGLQSKTFSHTGKMVESCWNLKRLTALPTLSASFQSKQRILYRALGPPRRWHRRLKLGPTEPGVR</sequence>
<dbReference type="SUPFAM" id="SSF53474">
    <property type="entry name" value="alpha/beta-Hydrolases"/>
    <property type="match status" value="1"/>
</dbReference>
<feature type="domain" description="Nephrocystin 3-like N-terminal" evidence="4">
    <location>
        <begin position="341"/>
        <end position="503"/>
    </location>
</feature>
<evidence type="ECO:0000256" key="1">
    <source>
        <dbReference type="ARBA" id="ARBA00022737"/>
    </source>
</evidence>
<dbReference type="InterPro" id="IPR029058">
    <property type="entry name" value="AB_hydrolase_fold"/>
</dbReference>
<feature type="region of interest" description="Disordered" evidence="2">
    <location>
        <begin position="11"/>
        <end position="34"/>
    </location>
</feature>
<dbReference type="SMART" id="SM00320">
    <property type="entry name" value="WD40"/>
    <property type="match status" value="6"/>
</dbReference>
<dbReference type="EMBL" id="LCTW02000119">
    <property type="protein sequence ID" value="KXX78477.1"/>
    <property type="molecule type" value="Genomic_DNA"/>
</dbReference>
<dbReference type="Pfam" id="PF22939">
    <property type="entry name" value="WHD_GPIID"/>
    <property type="match status" value="1"/>
</dbReference>
<dbReference type="Gene3D" id="3.40.50.1820">
    <property type="entry name" value="alpha/beta hydrolase"/>
    <property type="match status" value="1"/>
</dbReference>
<evidence type="ECO:0000259" key="3">
    <source>
        <dbReference type="Pfam" id="PF22939"/>
    </source>
</evidence>
<evidence type="ECO:0000313" key="6">
    <source>
        <dbReference type="Proteomes" id="UP000078237"/>
    </source>
</evidence>
<dbReference type="InterPro" id="IPR027417">
    <property type="entry name" value="P-loop_NTPase"/>
</dbReference>
<dbReference type="InterPro" id="IPR054471">
    <property type="entry name" value="GPIID_WHD"/>
</dbReference>
<evidence type="ECO:0000313" key="5">
    <source>
        <dbReference type="EMBL" id="KXX78477.1"/>
    </source>
</evidence>
<protein>
    <submittedName>
        <fullName evidence="5">Vegetative incompatibility protein HET-E-1</fullName>
    </submittedName>
</protein>
<dbReference type="VEuPathDB" id="FungiDB:MMYC01_205586"/>
<dbReference type="SUPFAM" id="SSF52540">
    <property type="entry name" value="P-loop containing nucleoside triphosphate hydrolases"/>
    <property type="match status" value="1"/>
</dbReference>
<keyword evidence="6" id="KW-1185">Reference proteome</keyword>
<feature type="compositionally biased region" description="Polar residues" evidence="2">
    <location>
        <begin position="14"/>
        <end position="29"/>
    </location>
</feature>
<organism evidence="5 6">
    <name type="scientific">Madurella mycetomatis</name>
    <dbReference type="NCBI Taxonomy" id="100816"/>
    <lineage>
        <taxon>Eukaryota</taxon>
        <taxon>Fungi</taxon>
        <taxon>Dikarya</taxon>
        <taxon>Ascomycota</taxon>
        <taxon>Pezizomycotina</taxon>
        <taxon>Sordariomycetes</taxon>
        <taxon>Sordariomycetidae</taxon>
        <taxon>Sordariales</taxon>
        <taxon>Sordariales incertae sedis</taxon>
        <taxon>Madurella</taxon>
    </lineage>
</organism>
<proteinExistence type="predicted"/>
<dbReference type="InterPro" id="IPR056884">
    <property type="entry name" value="NPHP3-like_N"/>
</dbReference>
<dbReference type="InterPro" id="IPR011047">
    <property type="entry name" value="Quinoprotein_ADH-like_sf"/>
</dbReference>
<feature type="domain" description="GPI inositol-deacylase winged helix" evidence="3">
    <location>
        <begin position="605"/>
        <end position="694"/>
    </location>
</feature>
<dbReference type="InterPro" id="IPR001680">
    <property type="entry name" value="WD40_rpt"/>
</dbReference>
<dbReference type="PANTHER" id="PTHR10039:SF16">
    <property type="entry name" value="GPI INOSITOL-DEACYLASE"/>
    <property type="match status" value="1"/>
</dbReference>
<dbReference type="SUPFAM" id="SSF50998">
    <property type="entry name" value="Quinoprotein alcohol dehydrogenase-like"/>
    <property type="match status" value="1"/>
</dbReference>
<keyword evidence="1" id="KW-0677">Repeat</keyword>
<evidence type="ECO:0000256" key="2">
    <source>
        <dbReference type="SAM" id="MobiDB-lite"/>
    </source>
</evidence>
<dbReference type="InterPro" id="IPR015943">
    <property type="entry name" value="WD40/YVTN_repeat-like_dom_sf"/>
</dbReference>
<name>A0A175W411_9PEZI</name>
<evidence type="ECO:0000259" key="4">
    <source>
        <dbReference type="Pfam" id="PF24883"/>
    </source>
</evidence>
<dbReference type="Gene3D" id="2.130.10.10">
    <property type="entry name" value="YVTN repeat-like/Quinoprotein amine dehydrogenase"/>
    <property type="match status" value="2"/>
</dbReference>
<comment type="caution">
    <text evidence="5">The sequence shown here is derived from an EMBL/GenBank/DDBJ whole genome shotgun (WGS) entry which is preliminary data.</text>
</comment>